<evidence type="ECO:0000256" key="1">
    <source>
        <dbReference type="ARBA" id="ARBA00004370"/>
    </source>
</evidence>
<organism evidence="7 8">
    <name type="scientific">Panagrellus redivivus</name>
    <name type="common">Microworm</name>
    <dbReference type="NCBI Taxonomy" id="6233"/>
    <lineage>
        <taxon>Eukaryota</taxon>
        <taxon>Metazoa</taxon>
        <taxon>Ecdysozoa</taxon>
        <taxon>Nematoda</taxon>
        <taxon>Chromadorea</taxon>
        <taxon>Rhabditida</taxon>
        <taxon>Tylenchina</taxon>
        <taxon>Panagrolaimomorpha</taxon>
        <taxon>Panagrolaimoidea</taxon>
        <taxon>Panagrolaimidae</taxon>
        <taxon>Panagrellus</taxon>
    </lineage>
</organism>
<evidence type="ECO:0000259" key="6">
    <source>
        <dbReference type="PROSITE" id="PS50262"/>
    </source>
</evidence>
<evidence type="ECO:0000313" key="8">
    <source>
        <dbReference type="WBParaSite" id="Pan_g5954.t1"/>
    </source>
</evidence>
<name>A0A7E4W2D8_PANRE</name>
<feature type="transmembrane region" description="Helical" evidence="5">
    <location>
        <begin position="113"/>
        <end position="130"/>
    </location>
</feature>
<reference evidence="8" key="2">
    <citation type="submission" date="2020-10" db="UniProtKB">
        <authorList>
            <consortium name="WormBaseParasite"/>
        </authorList>
    </citation>
    <scope>IDENTIFICATION</scope>
</reference>
<dbReference type="SUPFAM" id="SSF81321">
    <property type="entry name" value="Family A G protein-coupled receptor-like"/>
    <property type="match status" value="1"/>
</dbReference>
<dbReference type="Proteomes" id="UP000492821">
    <property type="component" value="Unassembled WGS sequence"/>
</dbReference>
<dbReference type="Pfam" id="PF10324">
    <property type="entry name" value="7TM_GPCR_Srw"/>
    <property type="match status" value="1"/>
</dbReference>
<dbReference type="PANTHER" id="PTHR46273:SF11">
    <property type="entry name" value="G-PROTEIN COUPLED RECEPTORS FAMILY 1 PROFILE DOMAIN-CONTAINING PROTEIN"/>
    <property type="match status" value="1"/>
</dbReference>
<dbReference type="WBParaSite" id="Pan_g5954.t1">
    <property type="protein sequence ID" value="Pan_g5954.t1"/>
    <property type="gene ID" value="Pan_g5954"/>
</dbReference>
<keyword evidence="7" id="KW-1185">Reference proteome</keyword>
<comment type="subcellular location">
    <subcellularLocation>
        <location evidence="1">Membrane</location>
    </subcellularLocation>
</comment>
<proteinExistence type="predicted"/>
<evidence type="ECO:0000313" key="7">
    <source>
        <dbReference type="Proteomes" id="UP000492821"/>
    </source>
</evidence>
<feature type="transmembrane region" description="Helical" evidence="5">
    <location>
        <begin position="26"/>
        <end position="49"/>
    </location>
</feature>
<evidence type="ECO:0000256" key="2">
    <source>
        <dbReference type="ARBA" id="ARBA00022692"/>
    </source>
</evidence>
<reference evidence="7" key="1">
    <citation type="journal article" date="2013" name="Genetics">
        <title>The draft genome and transcriptome of Panagrellus redivivus are shaped by the harsh demands of a free-living lifestyle.</title>
        <authorList>
            <person name="Srinivasan J."/>
            <person name="Dillman A.R."/>
            <person name="Macchietto M.G."/>
            <person name="Heikkinen L."/>
            <person name="Lakso M."/>
            <person name="Fracchia K.M."/>
            <person name="Antoshechkin I."/>
            <person name="Mortazavi A."/>
            <person name="Wong G."/>
            <person name="Sternberg P.W."/>
        </authorList>
    </citation>
    <scope>NUCLEOTIDE SEQUENCE [LARGE SCALE GENOMIC DNA]</scope>
    <source>
        <strain evidence="7">MT8872</strain>
    </source>
</reference>
<feature type="domain" description="G-protein coupled receptors family 1 profile" evidence="6">
    <location>
        <begin position="1"/>
        <end position="129"/>
    </location>
</feature>
<dbReference type="InterPro" id="IPR053219">
    <property type="entry name" value="GPCR_Dmsr-1"/>
</dbReference>
<dbReference type="AlphaFoldDB" id="A0A7E4W2D8"/>
<keyword evidence="2 5" id="KW-0812">Transmembrane</keyword>
<dbReference type="InterPro" id="IPR017452">
    <property type="entry name" value="GPCR_Rhodpsn_7TM"/>
</dbReference>
<evidence type="ECO:0000256" key="5">
    <source>
        <dbReference type="SAM" id="Phobius"/>
    </source>
</evidence>
<dbReference type="InterPro" id="IPR019427">
    <property type="entry name" value="7TM_GPCR_serpentine_rcpt_Srw"/>
</dbReference>
<accession>A0A7E4W2D8</accession>
<dbReference type="GO" id="GO:0008528">
    <property type="term" value="F:G protein-coupled peptide receptor activity"/>
    <property type="evidence" value="ECO:0007669"/>
    <property type="project" value="InterPro"/>
</dbReference>
<dbReference type="PANTHER" id="PTHR46273">
    <property type="entry name" value="MYOSUPPRESSIN RECEPTOR 1, ISOFORM B-RELATED"/>
    <property type="match status" value="1"/>
</dbReference>
<dbReference type="PROSITE" id="PS50262">
    <property type="entry name" value="G_PROTEIN_RECEP_F1_2"/>
    <property type="match status" value="1"/>
</dbReference>
<protein>
    <submittedName>
        <fullName evidence="8">G_PROTEIN_RECEP_F1_2 domain-containing protein</fullName>
    </submittedName>
</protein>
<evidence type="ECO:0000256" key="4">
    <source>
        <dbReference type="ARBA" id="ARBA00023136"/>
    </source>
</evidence>
<dbReference type="GO" id="GO:0005886">
    <property type="term" value="C:plasma membrane"/>
    <property type="evidence" value="ECO:0007669"/>
    <property type="project" value="TreeGrafter"/>
</dbReference>
<evidence type="ECO:0000256" key="3">
    <source>
        <dbReference type="ARBA" id="ARBA00022989"/>
    </source>
</evidence>
<dbReference type="Gene3D" id="1.20.1070.10">
    <property type="entry name" value="Rhodopsin 7-helix transmembrane proteins"/>
    <property type="match status" value="1"/>
</dbReference>
<feature type="transmembrane region" description="Helical" evidence="5">
    <location>
        <begin position="77"/>
        <end position="101"/>
    </location>
</feature>
<sequence>MYPQLENSVNYRLTFVDNPTLQLVNFWLFGSICKIIPSLILCIMSVLLVGSLRDIQQMQARFASVERDRQHYRTTKIILVIMSIFIIVEFPQGVFAVAHTITVLPYKDFLGDFFEMLTLFASCLIFALFCSMNSRLRSAFFDLATKFVDRPFGLLFRRGSEPMKINSSKTDILITESTSAHESHSLVEWTGNKDSKCPADAV</sequence>
<keyword evidence="3 5" id="KW-1133">Transmembrane helix</keyword>
<keyword evidence="4 5" id="KW-0472">Membrane</keyword>